<dbReference type="KEGG" id="mfy:HH212_19340"/>
<keyword evidence="3" id="KW-1185">Reference proteome</keyword>
<proteinExistence type="predicted"/>
<dbReference type="Proteomes" id="UP000502415">
    <property type="component" value="Chromosome"/>
</dbReference>
<evidence type="ECO:0000256" key="1">
    <source>
        <dbReference type="SAM" id="SignalP"/>
    </source>
</evidence>
<protein>
    <submittedName>
        <fullName evidence="2">Uncharacterized protein</fullName>
    </submittedName>
</protein>
<dbReference type="AlphaFoldDB" id="A0A7Z2VZ98"/>
<feature type="signal peptide" evidence="1">
    <location>
        <begin position="1"/>
        <end position="22"/>
    </location>
</feature>
<dbReference type="RefSeq" id="WP_170203995.1">
    <property type="nucleotide sequence ID" value="NZ_CP051685.1"/>
</dbReference>
<accession>A0A7Z2VZ98</accession>
<gene>
    <name evidence="2" type="ORF">HH212_19340</name>
</gene>
<evidence type="ECO:0000313" key="2">
    <source>
        <dbReference type="EMBL" id="QJE01908.1"/>
    </source>
</evidence>
<organism evidence="2 3">
    <name type="scientific">Massilia forsythiae</name>
    <dbReference type="NCBI Taxonomy" id="2728020"/>
    <lineage>
        <taxon>Bacteria</taxon>
        <taxon>Pseudomonadati</taxon>
        <taxon>Pseudomonadota</taxon>
        <taxon>Betaproteobacteria</taxon>
        <taxon>Burkholderiales</taxon>
        <taxon>Oxalobacteraceae</taxon>
        <taxon>Telluria group</taxon>
        <taxon>Massilia</taxon>
    </lineage>
</organism>
<sequence>MSRIVLKALLLSTLLLAGSAGAASAGATMQVSFTVQSSCTVKAPDGAEPTVACGRDVPFQVAAQADQATVPAGSAAPAAAVAGDTQAHGAVWQISF</sequence>
<evidence type="ECO:0000313" key="3">
    <source>
        <dbReference type="Proteomes" id="UP000502415"/>
    </source>
</evidence>
<feature type="chain" id="PRO_5030867638" evidence="1">
    <location>
        <begin position="23"/>
        <end position="96"/>
    </location>
</feature>
<keyword evidence="1" id="KW-0732">Signal</keyword>
<reference evidence="2 3" key="1">
    <citation type="submission" date="2020-04" db="EMBL/GenBank/DDBJ databases">
        <title>Genome sequencing of novel species.</title>
        <authorList>
            <person name="Heo J."/>
            <person name="Kim S.-J."/>
            <person name="Kim J.-S."/>
            <person name="Hong S.-B."/>
            <person name="Kwon S.-W."/>
        </authorList>
    </citation>
    <scope>NUCLEOTIDE SEQUENCE [LARGE SCALE GENOMIC DNA]</scope>
    <source>
        <strain evidence="2 3">GN2-R2</strain>
    </source>
</reference>
<name>A0A7Z2VZ98_9BURK</name>
<dbReference type="EMBL" id="CP051685">
    <property type="protein sequence ID" value="QJE01908.1"/>
    <property type="molecule type" value="Genomic_DNA"/>
</dbReference>